<protein>
    <submittedName>
        <fullName evidence="1">Uncharacterized protein</fullName>
    </submittedName>
</protein>
<reference evidence="1 2" key="1">
    <citation type="journal article" date="2014" name="PLoS Genet.">
        <title>Phylogenetically driven sequencing of extremely halophilic archaea reveals strategies for static and dynamic osmo-response.</title>
        <authorList>
            <person name="Becker E.A."/>
            <person name="Seitzer P.M."/>
            <person name="Tritt A."/>
            <person name="Larsen D."/>
            <person name="Krusor M."/>
            <person name="Yao A.I."/>
            <person name="Wu D."/>
            <person name="Madern D."/>
            <person name="Eisen J.A."/>
            <person name="Darling A.E."/>
            <person name="Facciotti M.T."/>
        </authorList>
    </citation>
    <scope>NUCLEOTIDE SEQUENCE [LARGE SCALE GENOMIC DNA]</scope>
    <source>
        <strain evidence="1 2">100A6</strain>
    </source>
</reference>
<keyword evidence="2" id="KW-1185">Reference proteome</keyword>
<dbReference type="OrthoDB" id="210104at2157"/>
<accession>M0M075</accession>
<proteinExistence type="predicted"/>
<dbReference type="Proteomes" id="UP000011566">
    <property type="component" value="Unassembled WGS sequence"/>
</dbReference>
<name>M0M075_9EURY</name>
<evidence type="ECO:0000313" key="2">
    <source>
        <dbReference type="Proteomes" id="UP000011566"/>
    </source>
</evidence>
<dbReference type="AlphaFoldDB" id="M0M075"/>
<dbReference type="PATRIC" id="fig|1132509.6.peg.2524"/>
<comment type="caution">
    <text evidence="1">The sequence shown here is derived from an EMBL/GenBank/DDBJ whole genome shotgun (WGS) entry which is preliminary data.</text>
</comment>
<organism evidence="1 2">
    <name type="scientific">Halococcus hamelinensis 100A6</name>
    <dbReference type="NCBI Taxonomy" id="1132509"/>
    <lineage>
        <taxon>Archaea</taxon>
        <taxon>Methanobacteriati</taxon>
        <taxon>Methanobacteriota</taxon>
        <taxon>Stenosarchaea group</taxon>
        <taxon>Halobacteria</taxon>
        <taxon>Halobacteriales</taxon>
        <taxon>Halococcaceae</taxon>
        <taxon>Halococcus</taxon>
    </lineage>
</organism>
<dbReference type="RefSeq" id="WP_007693891.1">
    <property type="nucleotide sequence ID" value="NZ_AJRK01000427.1"/>
</dbReference>
<sequence length="152" mass="16690">MSEPNDHDAVLAGVRAALEDNGFDVEWVDYDDEHGAIVVQYATIVGAADEIRDVLTTDIPKTMGAFQGPVLAASDPDPYTELVVLVVNSRTTPAERTGKLRWEIAWEWVPGEAGVSPTEYEEPLQRVLSTAVVIDDEGTHEIDAEFEFTDTE</sequence>
<gene>
    <name evidence="1" type="ORF">C447_11175</name>
</gene>
<dbReference type="EMBL" id="AOMB01000032">
    <property type="protein sequence ID" value="EMA37994.1"/>
    <property type="molecule type" value="Genomic_DNA"/>
</dbReference>
<evidence type="ECO:0000313" key="1">
    <source>
        <dbReference type="EMBL" id="EMA37994.1"/>
    </source>
</evidence>